<protein>
    <submittedName>
        <fullName evidence="4">Molecular chaperone</fullName>
    </submittedName>
</protein>
<dbReference type="PANTHER" id="PTHR21013:SF10">
    <property type="entry name" value="ATP SYNTHASE MITOCHONDRIAL F1 COMPLEX ASSEMBLY FACTOR 2"/>
    <property type="match status" value="1"/>
</dbReference>
<dbReference type="EMBL" id="WTYJ01000001">
    <property type="protein sequence ID" value="MXO98116.1"/>
    <property type="molecule type" value="Genomic_DNA"/>
</dbReference>
<evidence type="ECO:0000313" key="4">
    <source>
        <dbReference type="EMBL" id="MXO98116.1"/>
    </source>
</evidence>
<comment type="caution">
    <text evidence="4">The sequence shown here is derived from an EMBL/GenBank/DDBJ whole genome shotgun (WGS) entry which is preliminary data.</text>
</comment>
<keyword evidence="3" id="KW-0143">Chaperone</keyword>
<dbReference type="Gene3D" id="1.10.3580.10">
    <property type="entry name" value="ATP12 ATPase"/>
    <property type="match status" value="1"/>
</dbReference>
<dbReference type="InterPro" id="IPR011419">
    <property type="entry name" value="ATP12_ATP_synth-F1-assembly"/>
</dbReference>
<evidence type="ECO:0000256" key="1">
    <source>
        <dbReference type="ARBA" id="ARBA00008231"/>
    </source>
</evidence>
<gene>
    <name evidence="4" type="ORF">GRI97_03835</name>
</gene>
<dbReference type="InterPro" id="IPR042272">
    <property type="entry name" value="ATP12_ATP_synth-F1-assembly_N"/>
</dbReference>
<organism evidence="4 5">
    <name type="scientific">Croceibacterium xixiisoli</name>
    <dbReference type="NCBI Taxonomy" id="1476466"/>
    <lineage>
        <taxon>Bacteria</taxon>
        <taxon>Pseudomonadati</taxon>
        <taxon>Pseudomonadota</taxon>
        <taxon>Alphaproteobacteria</taxon>
        <taxon>Sphingomonadales</taxon>
        <taxon>Erythrobacteraceae</taxon>
        <taxon>Croceibacterium</taxon>
    </lineage>
</organism>
<keyword evidence="5" id="KW-1185">Reference proteome</keyword>
<evidence type="ECO:0000256" key="3">
    <source>
        <dbReference type="ARBA" id="ARBA00023186"/>
    </source>
</evidence>
<keyword evidence="2" id="KW-0809">Transit peptide</keyword>
<proteinExistence type="inferred from homology"/>
<dbReference type="AlphaFoldDB" id="A0A6I4TQH6"/>
<dbReference type="RefSeq" id="WP_161389783.1">
    <property type="nucleotide sequence ID" value="NZ_JBHSCP010000001.1"/>
</dbReference>
<dbReference type="Proteomes" id="UP000469430">
    <property type="component" value="Unassembled WGS sequence"/>
</dbReference>
<dbReference type="PANTHER" id="PTHR21013">
    <property type="entry name" value="ATP SYNTHASE MITOCHONDRIAL F1 COMPLEX ASSEMBLY FACTOR 2/ATP12 PROTEIN, MITOCHONDRIAL PRECURSOR"/>
    <property type="match status" value="1"/>
</dbReference>
<dbReference type="Pfam" id="PF07542">
    <property type="entry name" value="ATP12"/>
    <property type="match status" value="1"/>
</dbReference>
<sequence>MKRFWKEVATAPDGDGWRILLDGRAVRTQGGNAQILPTAALAQTMAGEWRHQGEEIDPRALPMRDMADYAIDHISAHPGEIVDTLLRYIDTDTLCYRADPEDALFERQQTLWEPILMAFEARHDLRLTRVSGVGHRPHPQTSMDRLRAVLTGQDAFALSALNVLTTLAASLSAALTVMETDAEPATLFAAANAEEDWQAELWGWDLLAEENRALRLKAFETAAEFLRLSQGHLSEG</sequence>
<dbReference type="Gene3D" id="3.30.2180.10">
    <property type="entry name" value="ATP12-like"/>
    <property type="match status" value="1"/>
</dbReference>
<reference evidence="4 5" key="1">
    <citation type="submission" date="2019-12" db="EMBL/GenBank/DDBJ databases">
        <title>Genomic-based taxomic classification of the family Erythrobacteraceae.</title>
        <authorList>
            <person name="Xu L."/>
        </authorList>
    </citation>
    <scope>NUCLEOTIDE SEQUENCE [LARGE SCALE GENOMIC DNA]</scope>
    <source>
        <strain evidence="4 5">S36</strain>
    </source>
</reference>
<accession>A0A6I4TQH6</accession>
<dbReference type="OrthoDB" id="9797825at2"/>
<dbReference type="SUPFAM" id="SSF160909">
    <property type="entry name" value="ATP12-like"/>
    <property type="match status" value="1"/>
</dbReference>
<name>A0A6I4TQH6_9SPHN</name>
<comment type="similarity">
    <text evidence="1">Belongs to the ATP12 family.</text>
</comment>
<dbReference type="InterPro" id="IPR023335">
    <property type="entry name" value="ATP12_ortho_dom_sf"/>
</dbReference>
<evidence type="ECO:0000256" key="2">
    <source>
        <dbReference type="ARBA" id="ARBA00022946"/>
    </source>
</evidence>
<dbReference type="GO" id="GO:0043461">
    <property type="term" value="P:proton-transporting ATP synthase complex assembly"/>
    <property type="evidence" value="ECO:0007669"/>
    <property type="project" value="InterPro"/>
</dbReference>
<evidence type="ECO:0000313" key="5">
    <source>
        <dbReference type="Proteomes" id="UP000469430"/>
    </source>
</evidence>